<dbReference type="EMBL" id="CAKOGP040001925">
    <property type="protein sequence ID" value="CAJ1956727.1"/>
    <property type="molecule type" value="Genomic_DNA"/>
</dbReference>
<gene>
    <name evidence="2" type="ORF">CYCCA115_LOCUS16367</name>
</gene>
<feature type="compositionally biased region" description="Low complexity" evidence="1">
    <location>
        <begin position="116"/>
        <end position="129"/>
    </location>
</feature>
<sequence length="286" mass="32281">MTLQDLKLRLQKNTAFKSELKNFDGDKESMDESEKTQATVSVEEEEDNTSVEQDPGMDSSNHHHEEVPTPPSTPRTPRTPRRSSLSSINKYEYNTFDEEGEVPPPSTPQTPRRHSSISTSTSIGTTPRRSSLKGSNGTPKGARRHSLTFSRDVVVATIVPTPELAKKKSLWFMEKDYEKMRKKISHIANKAQEKGGAGHKYCTRGLENLIRQGSETRRYAAWDAVLDEQENQTFQGAGKDEDALSQSYRSACEESRAEATIRALQDEKEVAEYLSETRNYCRRSSM</sequence>
<evidence type="ECO:0000256" key="1">
    <source>
        <dbReference type="SAM" id="MobiDB-lite"/>
    </source>
</evidence>
<feature type="region of interest" description="Disordered" evidence="1">
    <location>
        <begin position="14"/>
        <end position="146"/>
    </location>
</feature>
<keyword evidence="3" id="KW-1185">Reference proteome</keyword>
<organism evidence="2 3">
    <name type="scientific">Cylindrotheca closterium</name>
    <dbReference type="NCBI Taxonomy" id="2856"/>
    <lineage>
        <taxon>Eukaryota</taxon>
        <taxon>Sar</taxon>
        <taxon>Stramenopiles</taxon>
        <taxon>Ochrophyta</taxon>
        <taxon>Bacillariophyta</taxon>
        <taxon>Bacillariophyceae</taxon>
        <taxon>Bacillariophycidae</taxon>
        <taxon>Bacillariales</taxon>
        <taxon>Bacillariaceae</taxon>
        <taxon>Cylindrotheca</taxon>
    </lineage>
</organism>
<accession>A0AAD2FZG0</accession>
<protein>
    <submittedName>
        <fullName evidence="2">Uncharacterized protein</fullName>
    </submittedName>
</protein>
<feature type="compositionally biased region" description="Basic and acidic residues" evidence="1">
    <location>
        <begin position="18"/>
        <end position="35"/>
    </location>
</feature>
<comment type="caution">
    <text evidence="2">The sequence shown here is derived from an EMBL/GenBank/DDBJ whole genome shotgun (WGS) entry which is preliminary data.</text>
</comment>
<dbReference type="Proteomes" id="UP001295423">
    <property type="component" value="Unassembled WGS sequence"/>
</dbReference>
<reference evidence="2" key="1">
    <citation type="submission" date="2023-08" db="EMBL/GenBank/DDBJ databases">
        <authorList>
            <person name="Audoor S."/>
            <person name="Bilcke G."/>
        </authorList>
    </citation>
    <scope>NUCLEOTIDE SEQUENCE</scope>
</reference>
<proteinExistence type="predicted"/>
<name>A0AAD2FZG0_9STRA</name>
<dbReference type="AlphaFoldDB" id="A0AAD2FZG0"/>
<evidence type="ECO:0000313" key="3">
    <source>
        <dbReference type="Proteomes" id="UP001295423"/>
    </source>
</evidence>
<evidence type="ECO:0000313" key="2">
    <source>
        <dbReference type="EMBL" id="CAJ1956727.1"/>
    </source>
</evidence>